<keyword evidence="8" id="KW-0472">Membrane</keyword>
<evidence type="ECO:0000256" key="7">
    <source>
        <dbReference type="ARBA" id="ARBA00022967"/>
    </source>
</evidence>
<dbReference type="KEGG" id="rru:Rru_A2301"/>
<dbReference type="Proteomes" id="UP000001929">
    <property type="component" value="Chromosome"/>
</dbReference>
<keyword evidence="4" id="KW-0677">Repeat</keyword>
<keyword evidence="5" id="KW-0547">Nucleotide-binding</keyword>
<dbReference type="eggNOG" id="COG1129">
    <property type="taxonomic scope" value="Bacteria"/>
</dbReference>
<dbReference type="EC" id="3.6.3.25" evidence="10"/>
<dbReference type="PATRIC" id="fig|269796.9.peg.2399"/>
<dbReference type="SMART" id="SM00382">
    <property type="entry name" value="AAA"/>
    <property type="match status" value="2"/>
</dbReference>
<dbReference type="EMBL" id="CP000230">
    <property type="protein sequence ID" value="ABC23101.1"/>
    <property type="molecule type" value="Genomic_DNA"/>
</dbReference>
<feature type="domain" description="ABC transporter" evidence="9">
    <location>
        <begin position="278"/>
        <end position="521"/>
    </location>
</feature>
<evidence type="ECO:0000256" key="2">
    <source>
        <dbReference type="ARBA" id="ARBA00022475"/>
    </source>
</evidence>
<dbReference type="InterPro" id="IPR003593">
    <property type="entry name" value="AAA+_ATPase"/>
</dbReference>
<sequence length="521" mass="56279">MPSARLSPRLSSPAGCRQTEWSQMPEAFIELRAITKRFSGVCALDALSLTINKGEIHCLAGENGSGKSTVIKVMAGVYQPDGGEILINGAPVRALTPIEAVRRNIQVIYQDFSLFGNLTVAENLALCGELQQKRKLADWKRIRAIGRQALDRLGVDIDLEVDVERLPTSSRQIVAIARALMSDAKLLIMDEPTTALTGREVDALFRIVKDIQAQGIAVLFVSHKMREMLEISERLTVIRNGRTVIDGPTSAFDESAVTRHMTGLDILSEGYAWAGSPEAVPRLEVRGLSLPGAFEDLSLAIRPGEIVGLSGLLGSGRTEFALSLFGMMPPAAGQVLVDGAQIAPRSVQDAIAEGITYVPEDRLTEGLFLTQSIDRNILATSYERLAPRGVIDRAKAAMQSAGMIKAMQIATPTGEKPVGQLSGGNAQRVVLARWLLTDAKVLILNGPTVGVDVGSKAEIHRKIRELASAHGLAVLMISDDVLELVQNTNRIVLMHRGRFVDDLPTATVSEQSINDLLKSFT</sequence>
<keyword evidence="2" id="KW-1003">Cell membrane</keyword>
<evidence type="ECO:0000256" key="4">
    <source>
        <dbReference type="ARBA" id="ARBA00022737"/>
    </source>
</evidence>
<dbReference type="InterPro" id="IPR003439">
    <property type="entry name" value="ABC_transporter-like_ATP-bd"/>
</dbReference>
<evidence type="ECO:0000256" key="6">
    <source>
        <dbReference type="ARBA" id="ARBA00022840"/>
    </source>
</evidence>
<dbReference type="InterPro" id="IPR027417">
    <property type="entry name" value="P-loop_NTPase"/>
</dbReference>
<dbReference type="GO" id="GO:0016887">
    <property type="term" value="F:ATP hydrolysis activity"/>
    <property type="evidence" value="ECO:0007669"/>
    <property type="project" value="InterPro"/>
</dbReference>
<dbReference type="GO" id="GO:0005524">
    <property type="term" value="F:ATP binding"/>
    <property type="evidence" value="ECO:0007669"/>
    <property type="project" value="UniProtKB-KW"/>
</dbReference>
<accession>Q2RRZ4</accession>
<dbReference type="AlphaFoldDB" id="Q2RRZ4"/>
<reference evidence="10 11" key="1">
    <citation type="journal article" date="2011" name="Stand. Genomic Sci.">
        <title>Complete genome sequence of Rhodospirillum rubrum type strain (S1).</title>
        <authorList>
            <person name="Munk A.C."/>
            <person name="Copeland A."/>
            <person name="Lucas S."/>
            <person name="Lapidus A."/>
            <person name="Del Rio T.G."/>
            <person name="Barry K."/>
            <person name="Detter J.C."/>
            <person name="Hammon N."/>
            <person name="Israni S."/>
            <person name="Pitluck S."/>
            <person name="Brettin T."/>
            <person name="Bruce D."/>
            <person name="Han C."/>
            <person name="Tapia R."/>
            <person name="Gilna P."/>
            <person name="Schmutz J."/>
            <person name="Larimer F."/>
            <person name="Land M."/>
            <person name="Kyrpides N.C."/>
            <person name="Mavromatis K."/>
            <person name="Richardson P."/>
            <person name="Rohde M."/>
            <person name="Goker M."/>
            <person name="Klenk H.P."/>
            <person name="Zhang Y."/>
            <person name="Roberts G.P."/>
            <person name="Reslewic S."/>
            <person name="Schwartz D.C."/>
        </authorList>
    </citation>
    <scope>NUCLEOTIDE SEQUENCE [LARGE SCALE GENOMIC DNA]</scope>
    <source>
        <strain evidence="11">ATCC 11170 / ATH 1.1.1 / DSM 467 / LMG 4362 / NCIMB 8255 / S1</strain>
    </source>
</reference>
<dbReference type="InterPro" id="IPR050107">
    <property type="entry name" value="ABC_carbohydrate_import_ATPase"/>
</dbReference>
<keyword evidence="6" id="KW-0067">ATP-binding</keyword>
<evidence type="ECO:0000256" key="8">
    <source>
        <dbReference type="ARBA" id="ARBA00023136"/>
    </source>
</evidence>
<dbReference type="Pfam" id="PF00005">
    <property type="entry name" value="ABC_tran"/>
    <property type="match status" value="2"/>
</dbReference>
<dbReference type="CDD" id="cd03215">
    <property type="entry name" value="ABC_Carb_Monos_II"/>
    <property type="match status" value="1"/>
</dbReference>
<dbReference type="PhylomeDB" id="Q2RRZ4"/>
<dbReference type="InterPro" id="IPR017871">
    <property type="entry name" value="ABC_transporter-like_CS"/>
</dbReference>
<gene>
    <name evidence="10" type="ordered locus">Rru_A2301</name>
</gene>
<dbReference type="PROSITE" id="PS00211">
    <property type="entry name" value="ABC_TRANSPORTER_1"/>
    <property type="match status" value="1"/>
</dbReference>
<organism evidence="10 11">
    <name type="scientific">Rhodospirillum rubrum (strain ATCC 11170 / ATH 1.1.1 / DSM 467 / LMG 4362 / NCIMB 8255 / S1)</name>
    <dbReference type="NCBI Taxonomy" id="269796"/>
    <lineage>
        <taxon>Bacteria</taxon>
        <taxon>Pseudomonadati</taxon>
        <taxon>Pseudomonadota</taxon>
        <taxon>Alphaproteobacteria</taxon>
        <taxon>Rhodospirillales</taxon>
        <taxon>Rhodospirillaceae</taxon>
        <taxon>Rhodospirillum</taxon>
    </lineage>
</organism>
<dbReference type="SUPFAM" id="SSF52540">
    <property type="entry name" value="P-loop containing nucleoside triphosphate hydrolases"/>
    <property type="match status" value="2"/>
</dbReference>
<evidence type="ECO:0000256" key="1">
    <source>
        <dbReference type="ARBA" id="ARBA00022448"/>
    </source>
</evidence>
<protein>
    <submittedName>
        <fullName evidence="10">ABC transporter component</fullName>
        <ecNumber evidence="10">3.6.3.25</ecNumber>
    </submittedName>
</protein>
<keyword evidence="7" id="KW-1278">Translocase</keyword>
<dbReference type="PANTHER" id="PTHR43790">
    <property type="entry name" value="CARBOHYDRATE TRANSPORT ATP-BINDING PROTEIN MG119-RELATED"/>
    <property type="match status" value="1"/>
</dbReference>
<dbReference type="EnsemblBacteria" id="ABC23101">
    <property type="protein sequence ID" value="ABC23101"/>
    <property type="gene ID" value="Rru_A2301"/>
</dbReference>
<evidence type="ECO:0000313" key="11">
    <source>
        <dbReference type="Proteomes" id="UP000001929"/>
    </source>
</evidence>
<proteinExistence type="predicted"/>
<keyword evidence="10" id="KW-0378">Hydrolase</keyword>
<dbReference type="Gene3D" id="3.40.50.300">
    <property type="entry name" value="P-loop containing nucleotide triphosphate hydrolases"/>
    <property type="match status" value="2"/>
</dbReference>
<evidence type="ECO:0000256" key="5">
    <source>
        <dbReference type="ARBA" id="ARBA00022741"/>
    </source>
</evidence>
<evidence type="ECO:0000259" key="9">
    <source>
        <dbReference type="PROSITE" id="PS50893"/>
    </source>
</evidence>
<dbReference type="STRING" id="269796.Rru_A2301"/>
<dbReference type="PANTHER" id="PTHR43790:SF1">
    <property type="entry name" value="XYLOSE IMPORT ATP-BINDING PROTEIN XYLG"/>
    <property type="match status" value="1"/>
</dbReference>
<keyword evidence="11" id="KW-1185">Reference proteome</keyword>
<evidence type="ECO:0000313" key="10">
    <source>
        <dbReference type="EMBL" id="ABC23101.1"/>
    </source>
</evidence>
<keyword evidence="1" id="KW-0813">Transport</keyword>
<dbReference type="PROSITE" id="PS50893">
    <property type="entry name" value="ABC_TRANSPORTER_2"/>
    <property type="match status" value="2"/>
</dbReference>
<name>Q2RRZ4_RHORT</name>
<evidence type="ECO:0000256" key="3">
    <source>
        <dbReference type="ARBA" id="ARBA00022597"/>
    </source>
</evidence>
<dbReference type="HOGENOM" id="CLU_000604_92_2_5"/>
<feature type="domain" description="ABC transporter" evidence="9">
    <location>
        <begin position="29"/>
        <end position="265"/>
    </location>
</feature>
<dbReference type="CDD" id="cd03216">
    <property type="entry name" value="ABC_Carb_Monos_I"/>
    <property type="match status" value="1"/>
</dbReference>
<keyword evidence="3" id="KW-0762">Sugar transport</keyword>